<sequence length="73" mass="8344">MFTYGHLHYSCIKYIPKEEEGNEIVEIKEIGSIVIQAKFFSKIVKKLPTDTVEIEVQGSRIRAPSSSRMLESI</sequence>
<evidence type="ECO:0000313" key="3">
    <source>
        <dbReference type="Proteomes" id="UP000481621"/>
    </source>
</evidence>
<protein>
    <recommendedName>
        <fullName evidence="1">DNA polymerase III beta sliding clamp N-terminal domain-containing protein</fullName>
    </recommendedName>
</protein>
<proteinExistence type="predicted"/>
<dbReference type="GO" id="GO:0003887">
    <property type="term" value="F:DNA-directed DNA polymerase activity"/>
    <property type="evidence" value="ECO:0007669"/>
    <property type="project" value="InterPro"/>
</dbReference>
<dbReference type="GO" id="GO:0008408">
    <property type="term" value="F:3'-5' exonuclease activity"/>
    <property type="evidence" value="ECO:0007669"/>
    <property type="project" value="InterPro"/>
</dbReference>
<dbReference type="GO" id="GO:0006260">
    <property type="term" value="P:DNA replication"/>
    <property type="evidence" value="ECO:0007669"/>
    <property type="project" value="InterPro"/>
</dbReference>
<dbReference type="EMBL" id="JAAIUV010000016">
    <property type="protein sequence ID" value="NEX79351.1"/>
    <property type="molecule type" value="Genomic_DNA"/>
</dbReference>
<gene>
    <name evidence="2" type="ORF">G4Z05_10805</name>
</gene>
<dbReference type="InterPro" id="IPR022634">
    <property type="entry name" value="DNA_polIII_beta_N"/>
</dbReference>
<evidence type="ECO:0000313" key="2">
    <source>
        <dbReference type="EMBL" id="NEX79351.1"/>
    </source>
</evidence>
<keyword evidence="3" id="KW-1185">Reference proteome</keyword>
<reference evidence="2" key="1">
    <citation type="submission" date="2020-02" db="EMBL/GenBank/DDBJ databases">
        <title>Bacillus sedimentmangrovi sp. nov., isolated from sediment of the mangrove ecosystem.</title>
        <authorList>
            <person name="Liu G."/>
        </authorList>
    </citation>
    <scope>NUCLEOTIDE SEQUENCE [LARGE SCALE GENOMIC DNA]</scope>
    <source>
        <strain evidence="2">SgZ-7</strain>
    </source>
</reference>
<dbReference type="Pfam" id="PF00712">
    <property type="entry name" value="DNA_pol3_beta"/>
    <property type="match status" value="1"/>
</dbReference>
<comment type="caution">
    <text evidence="2">The sequence shown here is derived from an EMBL/GenBank/DDBJ whole genome shotgun (WGS) entry which is preliminary data.</text>
</comment>
<dbReference type="Proteomes" id="UP000481621">
    <property type="component" value="Unassembled WGS sequence"/>
</dbReference>
<organism evidence="2 3">
    <name type="scientific">Neobacillus thermocopriae</name>
    <dbReference type="NCBI Taxonomy" id="1215031"/>
    <lineage>
        <taxon>Bacteria</taxon>
        <taxon>Bacillati</taxon>
        <taxon>Bacillota</taxon>
        <taxon>Bacilli</taxon>
        <taxon>Bacillales</taxon>
        <taxon>Bacillaceae</taxon>
        <taxon>Neobacillus</taxon>
    </lineage>
</organism>
<name>A0A6B3TTN6_9BACI</name>
<evidence type="ECO:0000259" key="1">
    <source>
        <dbReference type="Pfam" id="PF00712"/>
    </source>
</evidence>
<dbReference type="AlphaFoldDB" id="A0A6B3TTN6"/>
<feature type="domain" description="DNA polymerase III beta sliding clamp N-terminal" evidence="1">
    <location>
        <begin position="20"/>
        <end position="61"/>
    </location>
</feature>
<accession>A0A6B3TTN6</accession>
<dbReference type="GO" id="GO:0009360">
    <property type="term" value="C:DNA polymerase III complex"/>
    <property type="evidence" value="ECO:0007669"/>
    <property type="project" value="InterPro"/>
</dbReference>
<dbReference type="Gene3D" id="3.10.150.10">
    <property type="entry name" value="DNA Polymerase III, subunit A, domain 2"/>
    <property type="match status" value="1"/>
</dbReference>
<dbReference type="GO" id="GO:0003677">
    <property type="term" value="F:DNA binding"/>
    <property type="evidence" value="ECO:0007669"/>
    <property type="project" value="InterPro"/>
</dbReference>